<dbReference type="GO" id="GO:0003735">
    <property type="term" value="F:structural constituent of ribosome"/>
    <property type="evidence" value="ECO:0007669"/>
    <property type="project" value="InterPro"/>
</dbReference>
<dbReference type="Pfam" id="PF00467">
    <property type="entry name" value="KOW"/>
    <property type="match status" value="1"/>
</dbReference>
<evidence type="ECO:0000256" key="1">
    <source>
        <dbReference type="ARBA" id="ARBA00010618"/>
    </source>
</evidence>
<evidence type="ECO:0000313" key="11">
    <source>
        <dbReference type="EMBL" id="MBW8636783.1"/>
    </source>
</evidence>
<dbReference type="EMBL" id="JAICBX010000001">
    <property type="protein sequence ID" value="MBW8636783.1"/>
    <property type="molecule type" value="Genomic_DNA"/>
</dbReference>
<proteinExistence type="inferred from homology"/>
<gene>
    <name evidence="8 11" type="primary">rplX</name>
    <name evidence="11" type="ORF">K1W69_06260</name>
</gene>
<dbReference type="InterPro" id="IPR057264">
    <property type="entry name" value="Ribosomal_uL24_C"/>
</dbReference>
<dbReference type="GO" id="GO:0005840">
    <property type="term" value="C:ribosome"/>
    <property type="evidence" value="ECO:0007669"/>
    <property type="project" value="UniProtKB-KW"/>
</dbReference>
<comment type="function">
    <text evidence="8">One of two assembly initiator proteins, it binds directly to the 5'-end of the 23S rRNA, where it nucleates assembly of the 50S subunit.</text>
</comment>
<dbReference type="InterPro" id="IPR008991">
    <property type="entry name" value="Translation_prot_SH3-like_sf"/>
</dbReference>
<dbReference type="Pfam" id="PF17136">
    <property type="entry name" value="ribosomal_L24"/>
    <property type="match status" value="1"/>
</dbReference>
<dbReference type="RefSeq" id="WP_220227434.1">
    <property type="nucleotide sequence ID" value="NZ_JAICBX010000001.1"/>
</dbReference>
<name>A0AAE2ZHV4_9HYPH</name>
<reference evidence="11" key="1">
    <citation type="submission" date="2021-08" db="EMBL/GenBank/DDBJ databases">
        <title>Hoeflea bacterium WL0058 sp. nov., isolated from the sediment.</title>
        <authorList>
            <person name="Wang L."/>
            <person name="Zhang D."/>
        </authorList>
    </citation>
    <scope>NUCLEOTIDE SEQUENCE</scope>
    <source>
        <strain evidence="11">WL0058</strain>
    </source>
</reference>
<dbReference type="FunFam" id="2.30.30.30:FF:000004">
    <property type="entry name" value="50S ribosomal protein L24"/>
    <property type="match status" value="1"/>
</dbReference>
<dbReference type="NCBIfam" id="TIGR01079">
    <property type="entry name" value="rplX_bact"/>
    <property type="match status" value="1"/>
</dbReference>
<dbReference type="AlphaFoldDB" id="A0AAE2ZHV4"/>
<evidence type="ECO:0000256" key="5">
    <source>
        <dbReference type="ARBA" id="ARBA00023274"/>
    </source>
</evidence>
<keyword evidence="3 8" id="KW-0694">RNA-binding</keyword>
<dbReference type="Proteomes" id="UP001196509">
    <property type="component" value="Unassembled WGS sequence"/>
</dbReference>
<feature type="domain" description="KOW" evidence="10">
    <location>
        <begin position="3"/>
        <end position="30"/>
    </location>
</feature>
<dbReference type="SMART" id="SM00739">
    <property type="entry name" value="KOW"/>
    <property type="match status" value="1"/>
</dbReference>
<dbReference type="GO" id="GO:0019843">
    <property type="term" value="F:rRNA binding"/>
    <property type="evidence" value="ECO:0007669"/>
    <property type="project" value="UniProtKB-UniRule"/>
</dbReference>
<keyword evidence="5 8" id="KW-0687">Ribonucleoprotein</keyword>
<dbReference type="CDD" id="cd06089">
    <property type="entry name" value="KOW_RPL26"/>
    <property type="match status" value="1"/>
</dbReference>
<dbReference type="Gene3D" id="2.30.30.30">
    <property type="match status" value="1"/>
</dbReference>
<dbReference type="InterPro" id="IPR005824">
    <property type="entry name" value="KOW"/>
</dbReference>
<dbReference type="PANTHER" id="PTHR12903">
    <property type="entry name" value="MITOCHONDRIAL RIBOSOMAL PROTEIN L24"/>
    <property type="match status" value="1"/>
</dbReference>
<comment type="caution">
    <text evidence="11">The sequence shown here is derived from an EMBL/GenBank/DDBJ whole genome shotgun (WGS) entry which is preliminary data.</text>
</comment>
<protein>
    <recommendedName>
        <fullName evidence="6 8">Large ribosomal subunit protein uL24</fullName>
    </recommendedName>
</protein>
<evidence type="ECO:0000259" key="10">
    <source>
        <dbReference type="SMART" id="SM00739"/>
    </source>
</evidence>
<dbReference type="PROSITE" id="PS01108">
    <property type="entry name" value="RIBOSOMAL_L24"/>
    <property type="match status" value="1"/>
</dbReference>
<dbReference type="InterPro" id="IPR003256">
    <property type="entry name" value="Ribosomal_uL24"/>
</dbReference>
<comment type="subunit">
    <text evidence="8">Part of the 50S ribosomal subunit.</text>
</comment>
<sequence length="102" mass="11130">MQKIRKGDNVIVLTGKDKGRTGEVLKVMPKENRALVSGVNMVRRHQRQTQTEQAGIISKEAPIHLSNIALAVDGKPTRVGFKISEDGSKVRVAKRSGEVIDG</sequence>
<keyword evidence="12" id="KW-1185">Reference proteome</keyword>
<dbReference type="GO" id="GO:0006412">
    <property type="term" value="P:translation"/>
    <property type="evidence" value="ECO:0007669"/>
    <property type="project" value="UniProtKB-UniRule"/>
</dbReference>
<evidence type="ECO:0000313" key="12">
    <source>
        <dbReference type="Proteomes" id="UP001196509"/>
    </source>
</evidence>
<comment type="function">
    <text evidence="7 8">One of the proteins that surrounds the polypeptide exit tunnel on the outside of the subunit.</text>
</comment>
<evidence type="ECO:0000256" key="8">
    <source>
        <dbReference type="HAMAP-Rule" id="MF_01326"/>
    </source>
</evidence>
<evidence type="ECO:0000256" key="7">
    <source>
        <dbReference type="ARBA" id="ARBA00058688"/>
    </source>
</evidence>
<dbReference type="HAMAP" id="MF_01326_B">
    <property type="entry name" value="Ribosomal_uL24_B"/>
    <property type="match status" value="1"/>
</dbReference>
<dbReference type="InterPro" id="IPR041988">
    <property type="entry name" value="Ribosomal_uL24_KOW"/>
</dbReference>
<evidence type="ECO:0000256" key="3">
    <source>
        <dbReference type="ARBA" id="ARBA00022884"/>
    </source>
</evidence>
<dbReference type="InterPro" id="IPR005825">
    <property type="entry name" value="Ribosomal_uL24_CS"/>
</dbReference>
<evidence type="ECO:0000256" key="9">
    <source>
        <dbReference type="RuleBase" id="RU003477"/>
    </source>
</evidence>
<evidence type="ECO:0000256" key="6">
    <source>
        <dbReference type="ARBA" id="ARBA00035206"/>
    </source>
</evidence>
<dbReference type="InterPro" id="IPR014722">
    <property type="entry name" value="Rib_uL2_dom2"/>
</dbReference>
<dbReference type="GO" id="GO:1990904">
    <property type="term" value="C:ribonucleoprotein complex"/>
    <property type="evidence" value="ECO:0007669"/>
    <property type="project" value="UniProtKB-KW"/>
</dbReference>
<dbReference type="SUPFAM" id="SSF50104">
    <property type="entry name" value="Translation proteins SH3-like domain"/>
    <property type="match status" value="1"/>
</dbReference>
<accession>A0AAE2ZHV4</accession>
<evidence type="ECO:0000256" key="4">
    <source>
        <dbReference type="ARBA" id="ARBA00022980"/>
    </source>
</evidence>
<comment type="similarity">
    <text evidence="1 8 9">Belongs to the universal ribosomal protein uL24 family.</text>
</comment>
<keyword evidence="4 8" id="KW-0689">Ribosomal protein</keyword>
<keyword evidence="2 8" id="KW-0699">rRNA-binding</keyword>
<organism evidence="11 12">
    <name type="scientific">Flavimaribacter sediminis</name>
    <dbReference type="NCBI Taxonomy" id="2865987"/>
    <lineage>
        <taxon>Bacteria</taxon>
        <taxon>Pseudomonadati</taxon>
        <taxon>Pseudomonadota</taxon>
        <taxon>Alphaproteobacteria</taxon>
        <taxon>Hyphomicrobiales</taxon>
        <taxon>Rhizobiaceae</taxon>
        <taxon>Flavimaribacter</taxon>
    </lineage>
</organism>
<evidence type="ECO:0000256" key="2">
    <source>
        <dbReference type="ARBA" id="ARBA00022730"/>
    </source>
</evidence>